<accession>A0A0L0CJE3</accession>
<protein>
    <submittedName>
        <fullName evidence="2">Uncharacterized protein</fullName>
    </submittedName>
</protein>
<keyword evidence="3" id="KW-1185">Reference proteome</keyword>
<feature type="chain" id="PRO_5005536431" evidence="1">
    <location>
        <begin position="21"/>
        <end position="62"/>
    </location>
</feature>
<name>A0A0L0CJE3_LUCCU</name>
<dbReference type="EMBL" id="JRES01000302">
    <property type="protein sequence ID" value="KNC32523.1"/>
    <property type="molecule type" value="Genomic_DNA"/>
</dbReference>
<evidence type="ECO:0000256" key="1">
    <source>
        <dbReference type="SAM" id="SignalP"/>
    </source>
</evidence>
<evidence type="ECO:0000313" key="2">
    <source>
        <dbReference type="EMBL" id="KNC32523.1"/>
    </source>
</evidence>
<sequence length="62" mass="6963">MRPYLITFACLCSALAFVTAVPVPASNQELDVLQIPLSNGKDNKTDSWIFLESLFLIFEEQN</sequence>
<organism evidence="2 3">
    <name type="scientific">Lucilia cuprina</name>
    <name type="common">Green bottle fly</name>
    <name type="synonym">Australian sheep blowfly</name>
    <dbReference type="NCBI Taxonomy" id="7375"/>
    <lineage>
        <taxon>Eukaryota</taxon>
        <taxon>Metazoa</taxon>
        <taxon>Ecdysozoa</taxon>
        <taxon>Arthropoda</taxon>
        <taxon>Hexapoda</taxon>
        <taxon>Insecta</taxon>
        <taxon>Pterygota</taxon>
        <taxon>Neoptera</taxon>
        <taxon>Endopterygota</taxon>
        <taxon>Diptera</taxon>
        <taxon>Brachycera</taxon>
        <taxon>Muscomorpha</taxon>
        <taxon>Oestroidea</taxon>
        <taxon>Calliphoridae</taxon>
        <taxon>Luciliinae</taxon>
        <taxon>Lucilia</taxon>
    </lineage>
</organism>
<dbReference type="AlphaFoldDB" id="A0A0L0CJE3"/>
<dbReference type="OrthoDB" id="8192083at2759"/>
<gene>
    <name evidence="2" type="ORF">FF38_03090</name>
</gene>
<evidence type="ECO:0000313" key="3">
    <source>
        <dbReference type="Proteomes" id="UP000037069"/>
    </source>
</evidence>
<feature type="signal peptide" evidence="1">
    <location>
        <begin position="1"/>
        <end position="20"/>
    </location>
</feature>
<reference evidence="2 3" key="1">
    <citation type="journal article" date="2015" name="Nat. Commun.">
        <title>Lucilia cuprina genome unlocks parasitic fly biology to underpin future interventions.</title>
        <authorList>
            <person name="Anstead C.A."/>
            <person name="Korhonen P.K."/>
            <person name="Young N.D."/>
            <person name="Hall R.S."/>
            <person name="Jex A.R."/>
            <person name="Murali S.C."/>
            <person name="Hughes D.S."/>
            <person name="Lee S.F."/>
            <person name="Perry T."/>
            <person name="Stroehlein A.J."/>
            <person name="Ansell B.R."/>
            <person name="Breugelmans B."/>
            <person name="Hofmann A."/>
            <person name="Qu J."/>
            <person name="Dugan S."/>
            <person name="Lee S.L."/>
            <person name="Chao H."/>
            <person name="Dinh H."/>
            <person name="Han Y."/>
            <person name="Doddapaneni H.V."/>
            <person name="Worley K.C."/>
            <person name="Muzny D.M."/>
            <person name="Ioannidis P."/>
            <person name="Waterhouse R.M."/>
            <person name="Zdobnov E.M."/>
            <person name="James P.J."/>
            <person name="Bagnall N.H."/>
            <person name="Kotze A.C."/>
            <person name="Gibbs R.A."/>
            <person name="Richards S."/>
            <person name="Batterham P."/>
            <person name="Gasser R.B."/>
        </authorList>
    </citation>
    <scope>NUCLEOTIDE SEQUENCE [LARGE SCALE GENOMIC DNA]</scope>
    <source>
        <strain evidence="2 3">LS</strain>
        <tissue evidence="2">Full body</tissue>
    </source>
</reference>
<comment type="caution">
    <text evidence="2">The sequence shown here is derived from an EMBL/GenBank/DDBJ whole genome shotgun (WGS) entry which is preliminary data.</text>
</comment>
<keyword evidence="1" id="KW-0732">Signal</keyword>
<dbReference type="Proteomes" id="UP000037069">
    <property type="component" value="Unassembled WGS sequence"/>
</dbReference>
<proteinExistence type="predicted"/>